<comment type="caution">
    <text evidence="1">The sequence shown here is derived from an EMBL/GenBank/DDBJ whole genome shotgun (WGS) entry which is preliminary data.</text>
</comment>
<proteinExistence type="predicted"/>
<gene>
    <name evidence="1" type="ORF">QVD17_40566</name>
</gene>
<dbReference type="EMBL" id="JAUHHV010000011">
    <property type="protein sequence ID" value="KAK1408631.1"/>
    <property type="molecule type" value="Genomic_DNA"/>
</dbReference>
<evidence type="ECO:0000313" key="2">
    <source>
        <dbReference type="Proteomes" id="UP001229421"/>
    </source>
</evidence>
<name>A0AAD8NHW6_TARER</name>
<dbReference type="Proteomes" id="UP001229421">
    <property type="component" value="Unassembled WGS sequence"/>
</dbReference>
<dbReference type="AlphaFoldDB" id="A0AAD8NHW6"/>
<reference evidence="1" key="1">
    <citation type="journal article" date="2023" name="bioRxiv">
        <title>Improved chromosome-level genome assembly for marigold (Tagetes erecta).</title>
        <authorList>
            <person name="Jiang F."/>
            <person name="Yuan L."/>
            <person name="Wang S."/>
            <person name="Wang H."/>
            <person name="Xu D."/>
            <person name="Wang A."/>
            <person name="Fan W."/>
        </authorList>
    </citation>
    <scope>NUCLEOTIDE SEQUENCE</scope>
    <source>
        <strain evidence="1">WSJ</strain>
        <tissue evidence="1">Leaf</tissue>
    </source>
</reference>
<evidence type="ECO:0000313" key="1">
    <source>
        <dbReference type="EMBL" id="KAK1408631.1"/>
    </source>
</evidence>
<sequence>MVEALRHEYGDDHYMSRFQKPGEIEAEFAKMSYQTFNPTRESGRNYGWNKLLSSSSFELGGDFTMEGC</sequence>
<accession>A0AAD8NHW6</accession>
<protein>
    <submittedName>
        <fullName evidence="1">Uncharacterized protein</fullName>
    </submittedName>
</protein>
<keyword evidence="2" id="KW-1185">Reference proteome</keyword>
<organism evidence="1 2">
    <name type="scientific">Tagetes erecta</name>
    <name type="common">African marigold</name>
    <dbReference type="NCBI Taxonomy" id="13708"/>
    <lineage>
        <taxon>Eukaryota</taxon>
        <taxon>Viridiplantae</taxon>
        <taxon>Streptophyta</taxon>
        <taxon>Embryophyta</taxon>
        <taxon>Tracheophyta</taxon>
        <taxon>Spermatophyta</taxon>
        <taxon>Magnoliopsida</taxon>
        <taxon>eudicotyledons</taxon>
        <taxon>Gunneridae</taxon>
        <taxon>Pentapetalae</taxon>
        <taxon>asterids</taxon>
        <taxon>campanulids</taxon>
        <taxon>Asterales</taxon>
        <taxon>Asteraceae</taxon>
        <taxon>Asteroideae</taxon>
        <taxon>Heliantheae alliance</taxon>
        <taxon>Tageteae</taxon>
        <taxon>Tagetes</taxon>
    </lineage>
</organism>